<feature type="compositionally biased region" description="Polar residues" evidence="1">
    <location>
        <begin position="43"/>
        <end position="56"/>
    </location>
</feature>
<protein>
    <submittedName>
        <fullName evidence="2">Uncharacterized protein</fullName>
    </submittedName>
</protein>
<evidence type="ECO:0000313" key="2">
    <source>
        <dbReference type="EMBL" id="GLR92253.1"/>
    </source>
</evidence>
<proteinExistence type="predicted"/>
<evidence type="ECO:0000256" key="1">
    <source>
        <dbReference type="SAM" id="MobiDB-lite"/>
    </source>
</evidence>
<dbReference type="Proteomes" id="UP001156905">
    <property type="component" value="Unassembled WGS sequence"/>
</dbReference>
<organism evidence="2 3">
    <name type="scientific">Bradyrhizobium iriomotense</name>
    <dbReference type="NCBI Taxonomy" id="441950"/>
    <lineage>
        <taxon>Bacteria</taxon>
        <taxon>Pseudomonadati</taxon>
        <taxon>Pseudomonadota</taxon>
        <taxon>Alphaproteobacteria</taxon>
        <taxon>Hyphomicrobiales</taxon>
        <taxon>Nitrobacteraceae</taxon>
        <taxon>Bradyrhizobium</taxon>
    </lineage>
</organism>
<evidence type="ECO:0000313" key="3">
    <source>
        <dbReference type="Proteomes" id="UP001156905"/>
    </source>
</evidence>
<reference evidence="3" key="1">
    <citation type="journal article" date="2019" name="Int. J. Syst. Evol. Microbiol.">
        <title>The Global Catalogue of Microorganisms (GCM) 10K type strain sequencing project: providing services to taxonomists for standard genome sequencing and annotation.</title>
        <authorList>
            <consortium name="The Broad Institute Genomics Platform"/>
            <consortium name="The Broad Institute Genome Sequencing Center for Infectious Disease"/>
            <person name="Wu L."/>
            <person name="Ma J."/>
        </authorList>
    </citation>
    <scope>NUCLEOTIDE SEQUENCE [LARGE SCALE GENOMIC DNA]</scope>
    <source>
        <strain evidence="3">NBRC 102520</strain>
    </source>
</reference>
<dbReference type="EMBL" id="BSOW01000076">
    <property type="protein sequence ID" value="GLR92253.1"/>
    <property type="molecule type" value="Genomic_DNA"/>
</dbReference>
<keyword evidence="3" id="KW-1185">Reference proteome</keyword>
<name>A0ABQ6BEQ3_9BRAD</name>
<feature type="region of interest" description="Disordered" evidence="1">
    <location>
        <begin position="34"/>
        <end position="63"/>
    </location>
</feature>
<sequence>MTSIVELGLELKVQLKGSGTARRGSTWLKLKQNSATLDKDTDSGQASSGSQPQRSVAKTREAC</sequence>
<comment type="caution">
    <text evidence="2">The sequence shown here is derived from an EMBL/GenBank/DDBJ whole genome shotgun (WGS) entry which is preliminary data.</text>
</comment>
<accession>A0ABQ6BEQ3</accession>
<gene>
    <name evidence="2" type="ORF">GCM10007857_89750</name>
</gene>